<evidence type="ECO:0000256" key="8">
    <source>
        <dbReference type="ARBA" id="ARBA00031962"/>
    </source>
</evidence>
<dbReference type="AlphaFoldDB" id="A0A2Y9NGB9"/>
<evidence type="ECO:0000256" key="3">
    <source>
        <dbReference type="ARBA" id="ARBA00023015"/>
    </source>
</evidence>
<comment type="function">
    <text evidence="6">Component of the Mediator complex, a coactivator involved in the regulated transcription of nearly all RNA polymerase II-dependent genes. Mediator functions as a bridge to convey information from gene-specific regulatory proteins to the basal RNA polymerase II transcription machinery. Mediator is recruited to promoters by direct interactions with regulatory proteins and serves as a scaffold for the assembly of a functional preinitiation complex with RNA polymerase II and the general transcription factors.</text>
</comment>
<dbReference type="Proteomes" id="UP000248483">
    <property type="component" value="Unplaced"/>
</dbReference>
<evidence type="ECO:0000256" key="9">
    <source>
        <dbReference type="SAM" id="MobiDB-lite"/>
    </source>
</evidence>
<evidence type="ECO:0000256" key="4">
    <source>
        <dbReference type="ARBA" id="ARBA00023163"/>
    </source>
</evidence>
<dbReference type="CTD" id="6837"/>
<dbReference type="Pfam" id="PF06179">
    <property type="entry name" value="Med22"/>
    <property type="match status" value="1"/>
</dbReference>
<gene>
    <name evidence="11 12" type="primary">MED22</name>
</gene>
<dbReference type="GO" id="GO:0003712">
    <property type="term" value="F:transcription coregulator activity"/>
    <property type="evidence" value="ECO:0007669"/>
    <property type="project" value="InterPro"/>
</dbReference>
<evidence type="ECO:0000313" key="12">
    <source>
        <dbReference type="RefSeq" id="XP_022433970.1"/>
    </source>
</evidence>
<keyword evidence="4" id="KW-0804">Transcription</keyword>
<dbReference type="RefSeq" id="XP_022433970.1">
    <property type="nucleotide sequence ID" value="XM_022578262.1"/>
</dbReference>
<dbReference type="PANTHER" id="PTHR12434">
    <property type="entry name" value="MEDIATOR OF RNA POLYMERASE II TRANSCRIPTION SUBUNIT 22"/>
    <property type="match status" value="1"/>
</dbReference>
<accession>A0A2Y9NGB9</accession>
<protein>
    <recommendedName>
        <fullName evidence="2">Mediator of RNA polymerase II transcription subunit 22</fullName>
    </recommendedName>
    <alternativeName>
        <fullName evidence="8">Mediator complex subunit 22</fullName>
    </alternativeName>
    <alternativeName>
        <fullName evidence="7">Surfeit locus protein 5</fullName>
    </alternativeName>
</protein>
<dbReference type="RefSeq" id="XP_022433969.1">
    <property type="nucleotide sequence ID" value="XM_022578261.1"/>
</dbReference>
<evidence type="ECO:0000256" key="7">
    <source>
        <dbReference type="ARBA" id="ARBA00030744"/>
    </source>
</evidence>
<evidence type="ECO:0000313" key="11">
    <source>
        <dbReference type="RefSeq" id="XP_022433969.1"/>
    </source>
</evidence>
<evidence type="ECO:0000256" key="1">
    <source>
        <dbReference type="ARBA" id="ARBA00004123"/>
    </source>
</evidence>
<dbReference type="GO" id="GO:0006357">
    <property type="term" value="P:regulation of transcription by RNA polymerase II"/>
    <property type="evidence" value="ECO:0007669"/>
    <property type="project" value="InterPro"/>
</dbReference>
<keyword evidence="5" id="KW-0539">Nucleus</keyword>
<dbReference type="STRING" id="9749.A0A2Y9NGB9"/>
<organism evidence="10 11">
    <name type="scientific">Delphinapterus leucas</name>
    <name type="common">Beluga whale</name>
    <dbReference type="NCBI Taxonomy" id="9749"/>
    <lineage>
        <taxon>Eukaryota</taxon>
        <taxon>Metazoa</taxon>
        <taxon>Chordata</taxon>
        <taxon>Craniata</taxon>
        <taxon>Vertebrata</taxon>
        <taxon>Euteleostomi</taxon>
        <taxon>Mammalia</taxon>
        <taxon>Eutheria</taxon>
        <taxon>Laurasiatheria</taxon>
        <taxon>Artiodactyla</taxon>
        <taxon>Whippomorpha</taxon>
        <taxon>Cetacea</taxon>
        <taxon>Odontoceti</taxon>
        <taxon>Monodontidae</taxon>
        <taxon>Delphinapterus</taxon>
    </lineage>
</organism>
<dbReference type="PANTHER" id="PTHR12434:SF6">
    <property type="entry name" value="MEDIATOR OF RNA POLYMERASE II TRANSCRIPTION SUBUNIT 22"/>
    <property type="match status" value="1"/>
</dbReference>
<dbReference type="GO" id="GO:0016592">
    <property type="term" value="C:mediator complex"/>
    <property type="evidence" value="ECO:0007669"/>
    <property type="project" value="InterPro"/>
</dbReference>
<name>A0A2Y9NGB9_DELLE</name>
<evidence type="ECO:0000313" key="10">
    <source>
        <dbReference type="Proteomes" id="UP000248483"/>
    </source>
</evidence>
<evidence type="ECO:0000256" key="6">
    <source>
        <dbReference type="ARBA" id="ARBA00025687"/>
    </source>
</evidence>
<evidence type="ECO:0000256" key="5">
    <source>
        <dbReference type="ARBA" id="ARBA00023242"/>
    </source>
</evidence>
<dbReference type="KEGG" id="dle:111177062"/>
<keyword evidence="10" id="KW-1185">Reference proteome</keyword>
<sequence length="151" mass="16741">MAQQRALPQSKETLLQSYNKRLKDDVKSIMDNFTEIIKTAKIEDETQVSRATQGEQDNYEMHVRAANIVSHQVEGTARAPGTLWSPLGFPGWGANHFSGDSAREEGCPRQPRKGLAGSRPRPSCRVLGGGWKEVTPSSLKVLYKCGKQMAR</sequence>
<dbReference type="InterPro" id="IPR009332">
    <property type="entry name" value="Med22"/>
</dbReference>
<proteinExistence type="predicted"/>
<comment type="subcellular location">
    <subcellularLocation>
        <location evidence="1">Nucleus</location>
    </subcellularLocation>
</comment>
<reference evidence="11 12" key="1">
    <citation type="submission" date="2025-04" db="UniProtKB">
        <authorList>
            <consortium name="RefSeq"/>
        </authorList>
    </citation>
    <scope>IDENTIFICATION</scope>
    <source>
        <tissue evidence="11 12">Blood</tissue>
    </source>
</reference>
<keyword evidence="3" id="KW-0805">Transcription regulation</keyword>
<evidence type="ECO:0000256" key="2">
    <source>
        <dbReference type="ARBA" id="ARBA00019695"/>
    </source>
</evidence>
<feature type="region of interest" description="Disordered" evidence="9">
    <location>
        <begin position="98"/>
        <end position="125"/>
    </location>
</feature>
<dbReference type="GeneID" id="111177062"/>